<dbReference type="AlphaFoldDB" id="A0A1G1X0H2"/>
<dbReference type="EMBL" id="MHHR01000032">
    <property type="protein sequence ID" value="OGY33291.1"/>
    <property type="molecule type" value="Genomic_DNA"/>
</dbReference>
<evidence type="ECO:0000256" key="3">
    <source>
        <dbReference type="ARBA" id="ARBA00022741"/>
    </source>
</evidence>
<dbReference type="InterPro" id="IPR005811">
    <property type="entry name" value="SUCC_ACL_C"/>
</dbReference>
<keyword evidence="2" id="KW-0436">Ligase</keyword>
<protein>
    <recommendedName>
        <fullName evidence="6">CoA-binding domain-containing protein</fullName>
    </recommendedName>
</protein>
<feature type="active site" description="Tele-phosphohistidine intermediate" evidence="4">
    <location>
        <position position="258"/>
    </location>
</feature>
<dbReference type="Proteomes" id="UP000177528">
    <property type="component" value="Unassembled WGS sequence"/>
</dbReference>
<dbReference type="GO" id="GO:0009361">
    <property type="term" value="C:succinate-CoA ligase complex (ADP-forming)"/>
    <property type="evidence" value="ECO:0007669"/>
    <property type="project" value="TreeGrafter"/>
</dbReference>
<dbReference type="SUPFAM" id="SSF51735">
    <property type="entry name" value="NAD(P)-binding Rossmann-fold domains"/>
    <property type="match status" value="1"/>
</dbReference>
<dbReference type="PANTHER" id="PTHR11117:SF2">
    <property type="entry name" value="SUCCINATE--COA LIGASE [ADP_GDP-FORMING] SUBUNIT ALPHA, MITOCHONDRIAL"/>
    <property type="match status" value="1"/>
</dbReference>
<evidence type="ECO:0000256" key="4">
    <source>
        <dbReference type="PIRSR" id="PIRSR001553-1"/>
    </source>
</evidence>
<dbReference type="PANTHER" id="PTHR11117">
    <property type="entry name" value="SUCCINYL-COA LIGASE SUBUNIT ALPHA"/>
    <property type="match status" value="1"/>
</dbReference>
<proteinExistence type="predicted"/>
<dbReference type="PIRSF" id="PIRSF001553">
    <property type="entry name" value="SucCS_alpha"/>
    <property type="match status" value="1"/>
</dbReference>
<dbReference type="InterPro" id="IPR005810">
    <property type="entry name" value="CoA_lig_alpha"/>
</dbReference>
<dbReference type="PRINTS" id="PR01798">
    <property type="entry name" value="SCOASYNTHASE"/>
</dbReference>
<dbReference type="InterPro" id="IPR036291">
    <property type="entry name" value="NAD(P)-bd_dom_sf"/>
</dbReference>
<dbReference type="GO" id="GO:0000166">
    <property type="term" value="F:nucleotide binding"/>
    <property type="evidence" value="ECO:0007669"/>
    <property type="project" value="UniProtKB-KW"/>
</dbReference>
<dbReference type="GO" id="GO:0004776">
    <property type="term" value="F:succinate-CoA ligase (GDP-forming) activity"/>
    <property type="evidence" value="ECO:0007669"/>
    <property type="project" value="TreeGrafter"/>
</dbReference>
<name>A0A1G1X0H2_9BACT</name>
<dbReference type="PROSITE" id="PS01216">
    <property type="entry name" value="SUCCINYL_COA_LIG_1"/>
    <property type="match status" value="1"/>
</dbReference>
<feature type="domain" description="CoA-binding" evidence="6">
    <location>
        <begin position="4"/>
        <end position="102"/>
    </location>
</feature>
<evidence type="ECO:0000313" key="7">
    <source>
        <dbReference type="EMBL" id="OGY33291.1"/>
    </source>
</evidence>
<accession>A0A1G1X0H2</accession>
<evidence type="ECO:0000259" key="6">
    <source>
        <dbReference type="SMART" id="SM00881"/>
    </source>
</evidence>
<organism evidence="7 8">
    <name type="scientific">Candidatus Andersenbacteria bacterium RIFCSPHIGHO2_12_FULL_45_11</name>
    <dbReference type="NCBI Taxonomy" id="1797281"/>
    <lineage>
        <taxon>Bacteria</taxon>
        <taxon>Candidatus Anderseniibacteriota</taxon>
    </lineage>
</organism>
<dbReference type="Pfam" id="PF02629">
    <property type="entry name" value="CoA_binding"/>
    <property type="match status" value="1"/>
</dbReference>
<dbReference type="SUPFAM" id="SSF52210">
    <property type="entry name" value="Succinyl-CoA synthetase domains"/>
    <property type="match status" value="1"/>
</dbReference>
<evidence type="ECO:0000256" key="1">
    <source>
        <dbReference type="ARBA" id="ARBA00022532"/>
    </source>
</evidence>
<dbReference type="InterPro" id="IPR033847">
    <property type="entry name" value="Citrt_syn/SCS-alpha_CS"/>
</dbReference>
<dbReference type="InterPro" id="IPR003781">
    <property type="entry name" value="CoA-bd"/>
</dbReference>
<keyword evidence="3" id="KW-0547">Nucleotide-binding</keyword>
<dbReference type="GO" id="GO:0006099">
    <property type="term" value="P:tricarboxylic acid cycle"/>
    <property type="evidence" value="ECO:0007669"/>
    <property type="project" value="UniProtKB-KW"/>
</dbReference>
<gene>
    <name evidence="7" type="ORF">A3D99_03105</name>
</gene>
<dbReference type="SMART" id="SM00881">
    <property type="entry name" value="CoA_binding"/>
    <property type="match status" value="1"/>
</dbReference>
<evidence type="ECO:0000313" key="8">
    <source>
        <dbReference type="Proteomes" id="UP000177528"/>
    </source>
</evidence>
<comment type="caution">
    <text evidence="7">The sequence shown here is derived from an EMBL/GenBank/DDBJ whole genome shotgun (WGS) entry which is preliminary data.</text>
</comment>
<evidence type="ECO:0000256" key="5">
    <source>
        <dbReference type="SAM" id="MobiDB-lite"/>
    </source>
</evidence>
<reference evidence="7 8" key="1">
    <citation type="journal article" date="2016" name="Nat. Commun.">
        <title>Thousands of microbial genomes shed light on interconnected biogeochemical processes in an aquifer system.</title>
        <authorList>
            <person name="Anantharaman K."/>
            <person name="Brown C.T."/>
            <person name="Hug L.A."/>
            <person name="Sharon I."/>
            <person name="Castelle C.J."/>
            <person name="Probst A.J."/>
            <person name="Thomas B.C."/>
            <person name="Singh A."/>
            <person name="Wilkins M.J."/>
            <person name="Karaoz U."/>
            <person name="Brodie E.L."/>
            <person name="Williams K.H."/>
            <person name="Hubbard S.S."/>
            <person name="Banfield J.F."/>
        </authorList>
    </citation>
    <scope>NUCLEOTIDE SEQUENCE [LARGE SCALE GENOMIC DNA]</scope>
</reference>
<keyword evidence="1" id="KW-0816">Tricarboxylic acid cycle</keyword>
<evidence type="ECO:0000256" key="2">
    <source>
        <dbReference type="ARBA" id="ARBA00022598"/>
    </source>
</evidence>
<dbReference type="Pfam" id="PF00549">
    <property type="entry name" value="Ligase_CoA"/>
    <property type="match status" value="1"/>
</dbReference>
<feature type="region of interest" description="Disordered" evidence="5">
    <location>
        <begin position="309"/>
        <end position="342"/>
    </location>
</feature>
<dbReference type="GO" id="GO:0004775">
    <property type="term" value="F:succinate-CoA ligase (ADP-forming) activity"/>
    <property type="evidence" value="ECO:0007669"/>
    <property type="project" value="TreeGrafter"/>
</dbReference>
<dbReference type="Gene3D" id="3.40.50.720">
    <property type="entry name" value="NAD(P)-binding Rossmann-like Domain"/>
    <property type="match status" value="1"/>
</dbReference>
<sequence>MSILISKKTFVLVQGITGGEGSRAAREMILYGTNVIAGVTPGKGGQITEDKIPVYNTVREALAKHPEINASLIAVPSLFAADAAREAIANNIPLVNILTEKIPVHDVAVVIKEAREAGVLVIGPSSVGIISPHTSKIGAIGSSDIARRVFSPGPVGVISKSGGMTSEISRILTDAGIGQSTAVGIGGDVLLGATLADIARLFQKDKQTKAIVIFGEIGGTYEEELAEAIINNEITKPVVALVAGGFGKALPQGTVLGHAGAIVSQGKGSAESKIRALKKAGVHIAKQPEDIAKILKRIGITSHPLHLPLEKGESTSTPPLFKGSLSAGQAGLGGVRKQKKNY</sequence>
<dbReference type="Gene3D" id="3.40.50.261">
    <property type="entry name" value="Succinyl-CoA synthetase domains"/>
    <property type="match status" value="1"/>
</dbReference>
<dbReference type="InterPro" id="IPR016102">
    <property type="entry name" value="Succinyl-CoA_synth-like"/>
</dbReference>